<dbReference type="GO" id="GO:0006508">
    <property type="term" value="P:proteolysis"/>
    <property type="evidence" value="ECO:0007669"/>
    <property type="project" value="UniProtKB-KW"/>
</dbReference>
<keyword evidence="2" id="KW-0479">Metal-binding</keyword>
<evidence type="ECO:0000259" key="6">
    <source>
        <dbReference type="PROSITE" id="PS50249"/>
    </source>
</evidence>
<evidence type="ECO:0000256" key="2">
    <source>
        <dbReference type="ARBA" id="ARBA00022723"/>
    </source>
</evidence>
<dbReference type="Gene3D" id="3.40.140.10">
    <property type="entry name" value="Cytidine Deaminase, domain 2"/>
    <property type="match status" value="1"/>
</dbReference>
<keyword evidence="3" id="KW-0378">Hydrolase</keyword>
<dbReference type="GO" id="GO:0046872">
    <property type="term" value="F:metal ion binding"/>
    <property type="evidence" value="ECO:0007669"/>
    <property type="project" value="UniProtKB-KW"/>
</dbReference>
<dbReference type="AlphaFoldDB" id="X1QJ55"/>
<dbReference type="PROSITE" id="PS01302">
    <property type="entry name" value="UPF0758"/>
    <property type="match status" value="1"/>
</dbReference>
<dbReference type="InterPro" id="IPR037518">
    <property type="entry name" value="MPN"/>
</dbReference>
<dbReference type="CDD" id="cd08071">
    <property type="entry name" value="MPN_DUF2466"/>
    <property type="match status" value="1"/>
</dbReference>
<sequence length="166" mass="19592">MFYIKLLHELPIEILKQKIIEKSIYKSSKEVFDYLYYSMRDLKKEVFKVIYLNRRSQIIDTVDLFEGTLDDIPIRPREIIESAIKYNAAALIFVHNHPSGDPTPSRSDKQLTRDLVFVGYILQIKVSDHIIIGENRYFSFADEGLIEKYEDNFQNLRIRGVFDIKP</sequence>
<evidence type="ECO:0000256" key="3">
    <source>
        <dbReference type="ARBA" id="ARBA00022801"/>
    </source>
</evidence>
<keyword evidence="4" id="KW-0862">Zinc</keyword>
<dbReference type="GO" id="GO:0008237">
    <property type="term" value="F:metallopeptidase activity"/>
    <property type="evidence" value="ECO:0007669"/>
    <property type="project" value="UniProtKB-KW"/>
</dbReference>
<organism evidence="7">
    <name type="scientific">marine sediment metagenome</name>
    <dbReference type="NCBI Taxonomy" id="412755"/>
    <lineage>
        <taxon>unclassified sequences</taxon>
        <taxon>metagenomes</taxon>
        <taxon>ecological metagenomes</taxon>
    </lineage>
</organism>
<protein>
    <recommendedName>
        <fullName evidence="6">MPN domain-containing protein</fullName>
    </recommendedName>
</protein>
<reference evidence="7" key="1">
    <citation type="journal article" date="2014" name="Front. Microbiol.">
        <title>High frequency of phylogenetically diverse reductive dehalogenase-homologous genes in deep subseafloor sedimentary metagenomes.</title>
        <authorList>
            <person name="Kawai M."/>
            <person name="Futagami T."/>
            <person name="Toyoda A."/>
            <person name="Takaki Y."/>
            <person name="Nishi S."/>
            <person name="Hori S."/>
            <person name="Arai W."/>
            <person name="Tsubouchi T."/>
            <person name="Morono Y."/>
            <person name="Uchiyama I."/>
            <person name="Ito T."/>
            <person name="Fujiyama A."/>
            <person name="Inagaki F."/>
            <person name="Takami H."/>
        </authorList>
    </citation>
    <scope>NUCLEOTIDE SEQUENCE</scope>
    <source>
        <strain evidence="7">Expedition CK06-06</strain>
    </source>
</reference>
<gene>
    <name evidence="7" type="ORF">S06H3_50445</name>
</gene>
<feature type="domain" description="MPN" evidence="6">
    <location>
        <begin position="24"/>
        <end position="146"/>
    </location>
</feature>
<evidence type="ECO:0000313" key="7">
    <source>
        <dbReference type="EMBL" id="GAI43304.1"/>
    </source>
</evidence>
<evidence type="ECO:0000256" key="4">
    <source>
        <dbReference type="ARBA" id="ARBA00022833"/>
    </source>
</evidence>
<dbReference type="InterPro" id="IPR001405">
    <property type="entry name" value="UPF0758"/>
</dbReference>
<dbReference type="Pfam" id="PF04002">
    <property type="entry name" value="RadC"/>
    <property type="match status" value="1"/>
</dbReference>
<evidence type="ECO:0000256" key="5">
    <source>
        <dbReference type="ARBA" id="ARBA00023049"/>
    </source>
</evidence>
<feature type="non-terminal residue" evidence="7">
    <location>
        <position position="166"/>
    </location>
</feature>
<comment type="caution">
    <text evidence="7">The sequence shown here is derived from an EMBL/GenBank/DDBJ whole genome shotgun (WGS) entry which is preliminary data.</text>
</comment>
<dbReference type="PANTHER" id="PTHR30471:SF3">
    <property type="entry name" value="UPF0758 PROTEIN YEES-RELATED"/>
    <property type="match status" value="1"/>
</dbReference>
<keyword evidence="5" id="KW-0482">Metalloprotease</keyword>
<dbReference type="SUPFAM" id="SSF102712">
    <property type="entry name" value="JAB1/MPN domain"/>
    <property type="match status" value="1"/>
</dbReference>
<name>X1QJ55_9ZZZZ</name>
<keyword evidence="1" id="KW-0645">Protease</keyword>
<accession>X1QJ55</accession>
<dbReference type="NCBIfam" id="TIGR00608">
    <property type="entry name" value="radc"/>
    <property type="match status" value="1"/>
</dbReference>
<proteinExistence type="predicted"/>
<dbReference type="EMBL" id="BARV01031942">
    <property type="protein sequence ID" value="GAI43304.1"/>
    <property type="molecule type" value="Genomic_DNA"/>
</dbReference>
<dbReference type="InterPro" id="IPR020891">
    <property type="entry name" value="UPF0758_CS"/>
</dbReference>
<dbReference type="PROSITE" id="PS50249">
    <property type="entry name" value="MPN"/>
    <property type="match status" value="1"/>
</dbReference>
<dbReference type="InterPro" id="IPR025657">
    <property type="entry name" value="RadC_JAB"/>
</dbReference>
<evidence type="ECO:0000256" key="1">
    <source>
        <dbReference type="ARBA" id="ARBA00022670"/>
    </source>
</evidence>
<dbReference type="PANTHER" id="PTHR30471">
    <property type="entry name" value="DNA REPAIR PROTEIN RADC"/>
    <property type="match status" value="1"/>
</dbReference>